<accession>A0A8J2KD24</accession>
<name>A0A8J2KD24_9HEXA</name>
<organism evidence="2 3">
    <name type="scientific">Allacma fusca</name>
    <dbReference type="NCBI Taxonomy" id="39272"/>
    <lineage>
        <taxon>Eukaryota</taxon>
        <taxon>Metazoa</taxon>
        <taxon>Ecdysozoa</taxon>
        <taxon>Arthropoda</taxon>
        <taxon>Hexapoda</taxon>
        <taxon>Collembola</taxon>
        <taxon>Symphypleona</taxon>
        <taxon>Sminthuridae</taxon>
        <taxon>Allacma</taxon>
    </lineage>
</organism>
<feature type="compositionally biased region" description="Gly residues" evidence="1">
    <location>
        <begin position="1"/>
        <end position="10"/>
    </location>
</feature>
<keyword evidence="3" id="KW-1185">Reference proteome</keyword>
<evidence type="ECO:0000313" key="2">
    <source>
        <dbReference type="EMBL" id="CAG7786187.1"/>
    </source>
</evidence>
<reference evidence="2" key="1">
    <citation type="submission" date="2021-06" db="EMBL/GenBank/DDBJ databases">
        <authorList>
            <person name="Hodson N. C."/>
            <person name="Mongue J. A."/>
            <person name="Jaron S. K."/>
        </authorList>
    </citation>
    <scope>NUCLEOTIDE SEQUENCE</scope>
</reference>
<dbReference type="AlphaFoldDB" id="A0A8J2KD24"/>
<evidence type="ECO:0000256" key="1">
    <source>
        <dbReference type="SAM" id="MobiDB-lite"/>
    </source>
</evidence>
<gene>
    <name evidence="2" type="ORF">AFUS01_LOCUS24769</name>
</gene>
<dbReference type="EMBL" id="CAJVCH010312365">
    <property type="protein sequence ID" value="CAG7786187.1"/>
    <property type="molecule type" value="Genomic_DNA"/>
</dbReference>
<protein>
    <submittedName>
        <fullName evidence="2">Uncharacterized protein</fullName>
    </submittedName>
</protein>
<feature type="region of interest" description="Disordered" evidence="1">
    <location>
        <begin position="1"/>
        <end position="23"/>
    </location>
</feature>
<dbReference type="Proteomes" id="UP000708208">
    <property type="component" value="Unassembled WGS sequence"/>
</dbReference>
<sequence length="46" mass="4487">GQSVSNGGGANVENAKADAPSESVGANLVNSEAIPKADASNNIITF</sequence>
<feature type="non-terminal residue" evidence="2">
    <location>
        <position position="1"/>
    </location>
</feature>
<proteinExistence type="predicted"/>
<comment type="caution">
    <text evidence="2">The sequence shown here is derived from an EMBL/GenBank/DDBJ whole genome shotgun (WGS) entry which is preliminary data.</text>
</comment>
<evidence type="ECO:0000313" key="3">
    <source>
        <dbReference type="Proteomes" id="UP000708208"/>
    </source>
</evidence>